<name>A0A8X6YWH3_9ARAC</name>
<comment type="caution">
    <text evidence="1">The sequence shown here is derived from an EMBL/GenBank/DDBJ whole genome shotgun (WGS) entry which is preliminary data.</text>
</comment>
<dbReference type="AlphaFoldDB" id="A0A8X6YWH3"/>
<reference evidence="1" key="1">
    <citation type="submission" date="2020-08" db="EMBL/GenBank/DDBJ databases">
        <title>Multicomponent nature underlies the extraordinary mechanical properties of spider dragline silk.</title>
        <authorList>
            <person name="Kono N."/>
            <person name="Nakamura H."/>
            <person name="Mori M."/>
            <person name="Yoshida Y."/>
            <person name="Ohtoshi R."/>
            <person name="Malay A.D."/>
            <person name="Moran D.A.P."/>
            <person name="Tomita M."/>
            <person name="Numata K."/>
            <person name="Arakawa K."/>
        </authorList>
    </citation>
    <scope>NUCLEOTIDE SEQUENCE</scope>
</reference>
<evidence type="ECO:0000313" key="1">
    <source>
        <dbReference type="EMBL" id="GFY78373.1"/>
    </source>
</evidence>
<dbReference type="Proteomes" id="UP000886998">
    <property type="component" value="Unassembled WGS sequence"/>
</dbReference>
<proteinExistence type="predicted"/>
<dbReference type="EMBL" id="BMAV01022970">
    <property type="protein sequence ID" value="GFY78373.1"/>
    <property type="molecule type" value="Genomic_DNA"/>
</dbReference>
<protein>
    <submittedName>
        <fullName evidence="1">Uncharacterized protein</fullName>
    </submittedName>
</protein>
<gene>
    <name evidence="1" type="ORF">TNIN_444801</name>
</gene>
<accession>A0A8X6YWH3</accession>
<sequence length="89" mass="10558">MRWNISNAQQSSVGYHESKYATLQKDYQEKCFLNMQKDMTQDQLIGLCRLPNCHNRDKSASPTYRRCSQLCPQIRRAVIWFQHHKAPTQ</sequence>
<organism evidence="1 2">
    <name type="scientific">Trichonephila inaurata madagascariensis</name>
    <dbReference type="NCBI Taxonomy" id="2747483"/>
    <lineage>
        <taxon>Eukaryota</taxon>
        <taxon>Metazoa</taxon>
        <taxon>Ecdysozoa</taxon>
        <taxon>Arthropoda</taxon>
        <taxon>Chelicerata</taxon>
        <taxon>Arachnida</taxon>
        <taxon>Araneae</taxon>
        <taxon>Araneomorphae</taxon>
        <taxon>Entelegynae</taxon>
        <taxon>Araneoidea</taxon>
        <taxon>Nephilidae</taxon>
        <taxon>Trichonephila</taxon>
        <taxon>Trichonephila inaurata</taxon>
    </lineage>
</organism>
<evidence type="ECO:0000313" key="2">
    <source>
        <dbReference type="Proteomes" id="UP000886998"/>
    </source>
</evidence>
<keyword evidence="2" id="KW-1185">Reference proteome</keyword>